<protein>
    <submittedName>
        <fullName evidence="3">Aspartate/glutamate racemase family protein</fullName>
    </submittedName>
</protein>
<dbReference type="NCBIfam" id="TIGR00035">
    <property type="entry name" value="asp_race"/>
    <property type="match status" value="1"/>
</dbReference>
<dbReference type="RefSeq" id="WP_168105884.1">
    <property type="nucleotide sequence ID" value="NZ_VTOX01000001.1"/>
</dbReference>
<dbReference type="SUPFAM" id="SSF53681">
    <property type="entry name" value="Aspartate/glutamate racemase"/>
    <property type="match status" value="2"/>
</dbReference>
<comment type="similarity">
    <text evidence="1">Belongs to the aspartate/glutamate racemases family.</text>
</comment>
<evidence type="ECO:0000313" key="3">
    <source>
        <dbReference type="EMBL" id="NKE64829.1"/>
    </source>
</evidence>
<dbReference type="InterPro" id="IPR001920">
    <property type="entry name" value="Asp/Glu_race"/>
</dbReference>
<dbReference type="PROSITE" id="PS00923">
    <property type="entry name" value="ASP_GLU_RACEMASE_1"/>
    <property type="match status" value="1"/>
</dbReference>
<keyword evidence="4" id="KW-1185">Reference proteome</keyword>
<dbReference type="PANTHER" id="PTHR21198">
    <property type="entry name" value="GLUTAMATE RACEMASE"/>
    <property type="match status" value="1"/>
</dbReference>
<name>A0A7X6DCU3_9BURK</name>
<sequence>MNEVKNVQVLGVLGGMGPMAGATFASRMVALTPAARDQDHIPLVLCNDPRVPDRSSARLGQGEDPLPAMVAGLRLLERAGATLIAIPCNTAHLWYDQLAAATSLPVLHIVESVRDDLERLGVAGCRVGLMGTAATLQLDLYGEPLRRHGFPVLPTEPEEVRLCAEAIDAVKANDAERGFAPAAACIRRLVARGARAVVLGCTELPLAVPHASRGEFGAVLTDSIDALARTAIRRCHTPMERQA</sequence>
<evidence type="ECO:0000256" key="2">
    <source>
        <dbReference type="ARBA" id="ARBA00023235"/>
    </source>
</evidence>
<dbReference type="InterPro" id="IPR015942">
    <property type="entry name" value="Asp/Glu/hydantoin_racemase"/>
</dbReference>
<dbReference type="Proteomes" id="UP000521868">
    <property type="component" value="Unassembled WGS sequence"/>
</dbReference>
<dbReference type="PANTHER" id="PTHR21198:SF7">
    <property type="entry name" value="ASPARTATE-GLUTAMATE RACEMASE FAMILY"/>
    <property type="match status" value="1"/>
</dbReference>
<evidence type="ECO:0000256" key="1">
    <source>
        <dbReference type="ARBA" id="ARBA00007847"/>
    </source>
</evidence>
<proteinExistence type="inferred from homology"/>
<dbReference type="Gene3D" id="3.40.50.1860">
    <property type="match status" value="2"/>
</dbReference>
<dbReference type="InterPro" id="IPR004380">
    <property type="entry name" value="Asp_race"/>
</dbReference>
<dbReference type="EMBL" id="VTOX01000001">
    <property type="protein sequence ID" value="NKE64829.1"/>
    <property type="molecule type" value="Genomic_DNA"/>
</dbReference>
<accession>A0A7X6DCU3</accession>
<evidence type="ECO:0000313" key="4">
    <source>
        <dbReference type="Proteomes" id="UP000521868"/>
    </source>
</evidence>
<gene>
    <name evidence="3" type="ORF">RAMLITH_03265</name>
</gene>
<dbReference type="AlphaFoldDB" id="A0A7X6DCU3"/>
<comment type="caution">
    <text evidence="3">The sequence shown here is derived from an EMBL/GenBank/DDBJ whole genome shotgun (WGS) entry which is preliminary data.</text>
</comment>
<keyword evidence="2" id="KW-0413">Isomerase</keyword>
<dbReference type="Pfam" id="PF01177">
    <property type="entry name" value="Asp_Glu_race"/>
    <property type="match status" value="1"/>
</dbReference>
<reference evidence="3 4" key="1">
    <citation type="journal article" date="2020" name="Nature">
        <title>Bacterial chemolithoautotrophy via manganese oxidation.</title>
        <authorList>
            <person name="Yu H."/>
            <person name="Leadbetter J.R."/>
        </authorList>
    </citation>
    <scope>NUCLEOTIDE SEQUENCE [LARGE SCALE GENOMIC DNA]</scope>
    <source>
        <strain evidence="3 4">RBP-1</strain>
    </source>
</reference>
<dbReference type="InterPro" id="IPR018187">
    <property type="entry name" value="Asp/Glu_racemase_AS_1"/>
</dbReference>
<organism evidence="3 4">
    <name type="scientific">Ramlibacter lithotrophicus</name>
    <dbReference type="NCBI Taxonomy" id="2606681"/>
    <lineage>
        <taxon>Bacteria</taxon>
        <taxon>Pseudomonadati</taxon>
        <taxon>Pseudomonadota</taxon>
        <taxon>Betaproteobacteria</taxon>
        <taxon>Burkholderiales</taxon>
        <taxon>Comamonadaceae</taxon>
        <taxon>Ramlibacter</taxon>
    </lineage>
</organism>
<dbReference type="GO" id="GO:0047661">
    <property type="term" value="F:amino-acid racemase activity"/>
    <property type="evidence" value="ECO:0007669"/>
    <property type="project" value="InterPro"/>
</dbReference>